<sequence length="184" mass="21537">MNFLNKIIIFTLFMGCHSFVYGQSENFPSKDTIDFSKYKLEDATGKIVRISDFKGKVVFLDFWFTGCAGCIMFYEQTLHRLKMKYHDQVVFITISIDKDKEKWQRSVASGMYTDSLAVNLYTREQGGKHELIRDLGVEVYPSLFILDRNQYFVSKNENKELRKLEGNKAEQRLLQALLPSEERD</sequence>
<keyword evidence="3" id="KW-1015">Disulfide bond</keyword>
<dbReference type="GO" id="GO:0030313">
    <property type="term" value="C:cell envelope"/>
    <property type="evidence" value="ECO:0007669"/>
    <property type="project" value="UniProtKB-SubCell"/>
</dbReference>
<protein>
    <submittedName>
        <fullName evidence="6">Thiol-disulfide isomerase or thioredoxin</fullName>
    </submittedName>
</protein>
<evidence type="ECO:0000256" key="2">
    <source>
        <dbReference type="ARBA" id="ARBA00022748"/>
    </source>
</evidence>
<dbReference type="PROSITE" id="PS51352">
    <property type="entry name" value="THIOREDOXIN_2"/>
    <property type="match status" value="1"/>
</dbReference>
<evidence type="ECO:0000313" key="7">
    <source>
        <dbReference type="Proteomes" id="UP000190150"/>
    </source>
</evidence>
<comment type="subcellular location">
    <subcellularLocation>
        <location evidence="1">Cell envelope</location>
    </subcellularLocation>
</comment>
<dbReference type="OrthoDB" id="9815205at2"/>
<accession>A0A1T5BR74</accession>
<dbReference type="GO" id="GO:0016853">
    <property type="term" value="F:isomerase activity"/>
    <property type="evidence" value="ECO:0007669"/>
    <property type="project" value="UniProtKB-KW"/>
</dbReference>
<evidence type="ECO:0000256" key="4">
    <source>
        <dbReference type="ARBA" id="ARBA00023284"/>
    </source>
</evidence>
<feature type="domain" description="Thioredoxin" evidence="5">
    <location>
        <begin position="26"/>
        <end position="182"/>
    </location>
</feature>
<dbReference type="PANTHER" id="PTHR42852">
    <property type="entry name" value="THIOL:DISULFIDE INTERCHANGE PROTEIN DSBE"/>
    <property type="match status" value="1"/>
</dbReference>
<dbReference type="Proteomes" id="UP000190150">
    <property type="component" value="Unassembled WGS sequence"/>
</dbReference>
<dbReference type="InterPro" id="IPR050553">
    <property type="entry name" value="Thioredoxin_ResA/DsbE_sf"/>
</dbReference>
<proteinExistence type="predicted"/>
<keyword evidence="6" id="KW-0413">Isomerase</keyword>
<organism evidence="6 7">
    <name type="scientific">Sphingobacterium nematocida</name>
    <dbReference type="NCBI Taxonomy" id="1513896"/>
    <lineage>
        <taxon>Bacteria</taxon>
        <taxon>Pseudomonadati</taxon>
        <taxon>Bacteroidota</taxon>
        <taxon>Sphingobacteriia</taxon>
        <taxon>Sphingobacteriales</taxon>
        <taxon>Sphingobacteriaceae</taxon>
        <taxon>Sphingobacterium</taxon>
    </lineage>
</organism>
<evidence type="ECO:0000259" key="5">
    <source>
        <dbReference type="PROSITE" id="PS51352"/>
    </source>
</evidence>
<dbReference type="RefSeq" id="WP_079641555.1">
    <property type="nucleotide sequence ID" value="NZ_FUZF01000002.1"/>
</dbReference>
<keyword evidence="7" id="KW-1185">Reference proteome</keyword>
<dbReference type="InterPro" id="IPR012336">
    <property type="entry name" value="Thioredoxin-like_fold"/>
</dbReference>
<dbReference type="GO" id="GO:0017004">
    <property type="term" value="P:cytochrome complex assembly"/>
    <property type="evidence" value="ECO:0007669"/>
    <property type="project" value="UniProtKB-KW"/>
</dbReference>
<keyword evidence="2" id="KW-0201">Cytochrome c-type biogenesis</keyword>
<dbReference type="Gene3D" id="3.40.30.10">
    <property type="entry name" value="Glutaredoxin"/>
    <property type="match status" value="1"/>
</dbReference>
<reference evidence="7" key="1">
    <citation type="submission" date="2017-02" db="EMBL/GenBank/DDBJ databases">
        <authorList>
            <person name="Varghese N."/>
            <person name="Submissions S."/>
        </authorList>
    </citation>
    <scope>NUCLEOTIDE SEQUENCE [LARGE SCALE GENOMIC DNA]</scope>
    <source>
        <strain evidence="7">DSM 24091</strain>
    </source>
</reference>
<evidence type="ECO:0000313" key="6">
    <source>
        <dbReference type="EMBL" id="SKB49611.1"/>
    </source>
</evidence>
<dbReference type="PANTHER" id="PTHR42852:SF6">
    <property type="entry name" value="THIOL:DISULFIDE INTERCHANGE PROTEIN DSBE"/>
    <property type="match status" value="1"/>
</dbReference>
<name>A0A1T5BR74_9SPHI</name>
<dbReference type="EMBL" id="FUZF01000002">
    <property type="protein sequence ID" value="SKB49611.1"/>
    <property type="molecule type" value="Genomic_DNA"/>
</dbReference>
<gene>
    <name evidence="6" type="ORF">SAMN05660841_00886</name>
</gene>
<dbReference type="STRING" id="1513896.SAMN05660841_00886"/>
<dbReference type="AlphaFoldDB" id="A0A1T5BR74"/>
<keyword evidence="4" id="KW-0676">Redox-active center</keyword>
<dbReference type="CDD" id="cd02966">
    <property type="entry name" value="TlpA_like_family"/>
    <property type="match status" value="1"/>
</dbReference>
<dbReference type="Pfam" id="PF13905">
    <property type="entry name" value="Thioredoxin_8"/>
    <property type="match status" value="1"/>
</dbReference>
<dbReference type="SUPFAM" id="SSF52833">
    <property type="entry name" value="Thioredoxin-like"/>
    <property type="match status" value="1"/>
</dbReference>
<dbReference type="InterPro" id="IPR013766">
    <property type="entry name" value="Thioredoxin_domain"/>
</dbReference>
<evidence type="ECO:0000256" key="1">
    <source>
        <dbReference type="ARBA" id="ARBA00004196"/>
    </source>
</evidence>
<evidence type="ECO:0000256" key="3">
    <source>
        <dbReference type="ARBA" id="ARBA00023157"/>
    </source>
</evidence>
<dbReference type="InterPro" id="IPR036249">
    <property type="entry name" value="Thioredoxin-like_sf"/>
</dbReference>